<feature type="signal peptide" evidence="3">
    <location>
        <begin position="1"/>
        <end position="19"/>
    </location>
</feature>
<dbReference type="AlphaFoldDB" id="A0A9Q0IRW6"/>
<dbReference type="PANTHER" id="PTHR11430:SF139">
    <property type="entry name" value="LIPOCALIN-15 PRECURSOR-RELATED"/>
    <property type="match status" value="1"/>
</dbReference>
<evidence type="ECO:0000313" key="5">
    <source>
        <dbReference type="EMBL" id="KAJ3610977.1"/>
    </source>
</evidence>
<keyword evidence="6" id="KW-1185">Reference proteome</keyword>
<reference evidence="5" key="1">
    <citation type="submission" date="2022-07" db="EMBL/GenBank/DDBJ databases">
        <title>Chromosome-level genome of Muraenolepis orangiensis.</title>
        <authorList>
            <person name="Kim J."/>
        </authorList>
    </citation>
    <scope>NUCLEOTIDE SEQUENCE</scope>
    <source>
        <strain evidence="5">KU_S4_2022</strain>
        <tissue evidence="5">Muscle</tissue>
    </source>
</reference>
<dbReference type="SUPFAM" id="SSF50814">
    <property type="entry name" value="Lipocalins"/>
    <property type="match status" value="1"/>
</dbReference>
<dbReference type="GO" id="GO:0036094">
    <property type="term" value="F:small molecule binding"/>
    <property type="evidence" value="ECO:0007669"/>
    <property type="project" value="InterPro"/>
</dbReference>
<dbReference type="InterPro" id="IPR012674">
    <property type="entry name" value="Calycin"/>
</dbReference>
<evidence type="ECO:0000256" key="1">
    <source>
        <dbReference type="ARBA" id="ARBA00006889"/>
    </source>
</evidence>
<dbReference type="EMBL" id="JANIIK010000037">
    <property type="protein sequence ID" value="KAJ3610977.1"/>
    <property type="molecule type" value="Genomic_DNA"/>
</dbReference>
<dbReference type="Pfam" id="PF00061">
    <property type="entry name" value="Lipocalin"/>
    <property type="match status" value="1"/>
</dbReference>
<name>A0A9Q0IRW6_9TELE</name>
<dbReference type="PRINTS" id="PR00179">
    <property type="entry name" value="LIPOCALIN"/>
</dbReference>
<keyword evidence="3" id="KW-0732">Signal</keyword>
<proteinExistence type="inferred from homology"/>
<evidence type="ECO:0000256" key="3">
    <source>
        <dbReference type="SAM" id="SignalP"/>
    </source>
</evidence>
<dbReference type="PRINTS" id="PR01254">
    <property type="entry name" value="PGNDSYNTHASE"/>
</dbReference>
<evidence type="ECO:0000259" key="4">
    <source>
        <dbReference type="Pfam" id="PF00061"/>
    </source>
</evidence>
<comment type="similarity">
    <text evidence="1 2">Belongs to the calycin superfamily. Lipocalin family.</text>
</comment>
<dbReference type="Gene3D" id="2.40.128.20">
    <property type="match status" value="1"/>
</dbReference>
<feature type="domain" description="Lipocalin/cytosolic fatty-acid binding" evidence="4">
    <location>
        <begin position="34"/>
        <end position="176"/>
    </location>
</feature>
<gene>
    <name evidence="5" type="ORF">NHX12_020993</name>
</gene>
<feature type="chain" id="PRO_5040286463" description="Lipocalin/cytosolic fatty-acid binding domain-containing protein" evidence="3">
    <location>
        <begin position="20"/>
        <end position="183"/>
    </location>
</feature>
<dbReference type="Proteomes" id="UP001148018">
    <property type="component" value="Unassembled WGS sequence"/>
</dbReference>
<organism evidence="5 6">
    <name type="scientific">Muraenolepis orangiensis</name>
    <name type="common">Patagonian moray cod</name>
    <dbReference type="NCBI Taxonomy" id="630683"/>
    <lineage>
        <taxon>Eukaryota</taxon>
        <taxon>Metazoa</taxon>
        <taxon>Chordata</taxon>
        <taxon>Craniata</taxon>
        <taxon>Vertebrata</taxon>
        <taxon>Euteleostomi</taxon>
        <taxon>Actinopterygii</taxon>
        <taxon>Neopterygii</taxon>
        <taxon>Teleostei</taxon>
        <taxon>Neoteleostei</taxon>
        <taxon>Acanthomorphata</taxon>
        <taxon>Zeiogadaria</taxon>
        <taxon>Gadariae</taxon>
        <taxon>Gadiformes</taxon>
        <taxon>Muraenolepidoidei</taxon>
        <taxon>Muraenolepididae</taxon>
        <taxon>Muraenolepis</taxon>
    </lineage>
</organism>
<dbReference type="OrthoDB" id="9048943at2759"/>
<accession>A0A9Q0IRW6</accession>
<dbReference type="InterPro" id="IPR022272">
    <property type="entry name" value="Lipocalin_CS"/>
</dbReference>
<evidence type="ECO:0000256" key="2">
    <source>
        <dbReference type="RuleBase" id="RU003695"/>
    </source>
</evidence>
<dbReference type="InterPro" id="IPR000566">
    <property type="entry name" value="Lipocln_cytosolic_FA-bd_dom"/>
</dbReference>
<dbReference type="PROSITE" id="PS00213">
    <property type="entry name" value="LIPOCALIN"/>
    <property type="match status" value="1"/>
</dbReference>
<comment type="caution">
    <text evidence="5">The sequence shown here is derived from an EMBL/GenBank/DDBJ whole genome shotgun (WGS) entry which is preliminary data.</text>
</comment>
<dbReference type="InterPro" id="IPR002345">
    <property type="entry name" value="Lipocalin"/>
</dbReference>
<dbReference type="PANTHER" id="PTHR11430">
    <property type="entry name" value="LIPOCALIN"/>
    <property type="match status" value="1"/>
</dbReference>
<protein>
    <recommendedName>
        <fullName evidence="4">Lipocalin/cytosolic fatty-acid binding domain-containing protein</fullName>
    </recommendedName>
</protein>
<evidence type="ECO:0000313" key="6">
    <source>
        <dbReference type="Proteomes" id="UP001148018"/>
    </source>
</evidence>
<sequence length="183" mass="20344">MRTSLFTTLAALLCALTAGADVAPMKDFDVTQVNGKWYLVGFSTNSQWFVDHRDGMKMGVTMMVPTEEGDLNLSYATLNADGTCWRTSHLANKTETPGRFTFHSQAWNNDNDMRFVDVQYAEYALDYNIKTKAGVSEVLVKLYSRTTEVSAVVQQKFRQLALDGGVLPDNTVILPKNGECPDV</sequence>